<dbReference type="Proteomes" id="UP000239156">
    <property type="component" value="Unassembled WGS sequence"/>
</dbReference>
<feature type="non-terminal residue" evidence="1">
    <location>
        <position position="630"/>
    </location>
</feature>
<dbReference type="VEuPathDB" id="FungiDB:PSHT_08559"/>
<dbReference type="VEuPathDB" id="FungiDB:PSHT_16391"/>
<dbReference type="VEuPathDB" id="FungiDB:PSTT_16553"/>
<organism evidence="1 2">
    <name type="scientific">Puccinia striiformis</name>
    <dbReference type="NCBI Taxonomy" id="27350"/>
    <lineage>
        <taxon>Eukaryota</taxon>
        <taxon>Fungi</taxon>
        <taxon>Dikarya</taxon>
        <taxon>Basidiomycota</taxon>
        <taxon>Pucciniomycotina</taxon>
        <taxon>Pucciniomycetes</taxon>
        <taxon>Pucciniales</taxon>
        <taxon>Pucciniaceae</taxon>
        <taxon>Puccinia</taxon>
    </lineage>
</organism>
<dbReference type="VEuPathDB" id="FungiDB:PSHT_01846"/>
<keyword evidence="2" id="KW-1185">Reference proteome</keyword>
<feature type="non-terminal residue" evidence="1">
    <location>
        <position position="1"/>
    </location>
</feature>
<evidence type="ECO:0000313" key="2">
    <source>
        <dbReference type="Proteomes" id="UP000239156"/>
    </source>
</evidence>
<gene>
    <name evidence="1" type="ORF">PSTT_16553</name>
</gene>
<reference evidence="1" key="1">
    <citation type="submission" date="2017-12" db="EMBL/GenBank/DDBJ databases">
        <title>Gene loss provides genomic basis for host adaptation in cereal stripe rust fungi.</title>
        <authorList>
            <person name="Xia C."/>
        </authorList>
    </citation>
    <scope>NUCLEOTIDE SEQUENCE [LARGE SCALE GENOMIC DNA]</scope>
    <source>
        <strain evidence="1">93-210</strain>
    </source>
</reference>
<accession>A0A2S4UCB6</accession>
<dbReference type="AlphaFoldDB" id="A0A2S4UCB6"/>
<evidence type="ECO:0000313" key="1">
    <source>
        <dbReference type="EMBL" id="POV94938.1"/>
    </source>
</evidence>
<protein>
    <submittedName>
        <fullName evidence="1">Uncharacterized protein</fullName>
    </submittedName>
</protein>
<dbReference type="EMBL" id="PKSL01000378">
    <property type="protein sequence ID" value="POV94938.1"/>
    <property type="molecule type" value="Genomic_DNA"/>
</dbReference>
<comment type="caution">
    <text evidence="1">The sequence shown here is derived from an EMBL/GenBank/DDBJ whole genome shotgun (WGS) entry which is preliminary data.</text>
</comment>
<sequence length="630" mass="71722">SESLHHPTSSSFLVTWNPQVNHILSASTKPCLANAHAKNAALNLMENHSKSLEQQKIEPSRILKLALTQHQLKPTPEAPQELKMEPSIYKMTPQFSSLSRKTLILFLIEKPKHDWLFLSLSLVLYLHIIAGLSRKEANSTLITLKTILGSFIEGNENVLPNCFPINILTALSLLQIEPTIHRALCCPKCFLLYPHPHSGTTCLHKETARSRACQSSLYDKNGQPTRLYSTQNFHSWIKSFLQREGVEELLQKSVDYSNSTPSTLRTDISDSKKLVQVGYPVTEDYFDEDEWEENLEQAQNEPTGPSINLESLQEALMDIDEEMQLENNDYGPPVFSEYDLLIIWKVIRLTKLPTWLNCLSLTFADWITLITIFLPFAIVEMRKSSQGSFVDAWYHLAMLTKIAMLYSTDENKAQRYLYHLVLYQSNITENHPEMDPTPNHHMAFHVPKQLRAYGPANFLAAWHFEQINRILQKVPTNKKLTSNLAVLMESSDVPALVSKLGPPFCQQKKLRSLLGDMGNVFGEDIQVQKIETYKTNMRIPPVLYKRVIAILNIQNRSSRYSFVNKQQGNFGRTHVPVPTRAKSHKYVKHVGLTFSNQASVGSSILEYQVSALGSVNGKETRHFSQILKIL</sequence>
<name>A0A2S4UCB6_9BASI</name>
<proteinExistence type="predicted"/>